<comment type="similarity">
    <text evidence="2">Belongs to the peptidase C26 family.</text>
</comment>
<dbReference type="PROSITE" id="PS51273">
    <property type="entry name" value="GATASE_TYPE_1"/>
    <property type="match status" value="1"/>
</dbReference>
<dbReference type="FunFam" id="3.40.50.880:FF:000024">
    <property type="entry name" value="Folate gamma-glutamyl hydrolase"/>
    <property type="match status" value="1"/>
</dbReference>
<dbReference type="GO" id="GO:0005576">
    <property type="term" value="C:extracellular region"/>
    <property type="evidence" value="ECO:0007669"/>
    <property type="project" value="UniProtKB-SubCell"/>
</dbReference>
<dbReference type="GO" id="GO:0046900">
    <property type="term" value="P:tetrahydrofolylpolyglutamate metabolic process"/>
    <property type="evidence" value="ECO:0007669"/>
    <property type="project" value="TreeGrafter"/>
</dbReference>
<dbReference type="SUPFAM" id="SSF52317">
    <property type="entry name" value="Class I glutamine amidotransferase-like"/>
    <property type="match status" value="1"/>
</dbReference>
<dbReference type="Proteomes" id="UP000325440">
    <property type="component" value="Unassembled WGS sequence"/>
</dbReference>
<dbReference type="GO" id="GO:0016740">
    <property type="term" value="F:transferase activity"/>
    <property type="evidence" value="ECO:0007669"/>
    <property type="project" value="UniProtKB-KW"/>
</dbReference>
<feature type="signal peptide" evidence="8">
    <location>
        <begin position="1"/>
        <end position="20"/>
    </location>
</feature>
<keyword evidence="9" id="KW-0808">Transferase</keyword>
<keyword evidence="9" id="KW-0315">Glutamine amidotransferase</keyword>
<gene>
    <name evidence="9" type="ORF">CINCED_3A020999</name>
</gene>
<evidence type="ECO:0000256" key="8">
    <source>
        <dbReference type="SAM" id="SignalP"/>
    </source>
</evidence>
<keyword evidence="5 7" id="KW-0378">Hydrolase</keyword>
<dbReference type="EMBL" id="CABPRJ010001426">
    <property type="protein sequence ID" value="VVC35437.1"/>
    <property type="molecule type" value="Genomic_DNA"/>
</dbReference>
<keyword evidence="3" id="KW-0964">Secreted</keyword>
<evidence type="ECO:0000313" key="10">
    <source>
        <dbReference type="Proteomes" id="UP000325440"/>
    </source>
</evidence>
<dbReference type="GO" id="GO:0005773">
    <property type="term" value="C:vacuole"/>
    <property type="evidence" value="ECO:0007669"/>
    <property type="project" value="TreeGrafter"/>
</dbReference>
<dbReference type="GO" id="GO:0034722">
    <property type="term" value="F:gamma-glutamyl-peptidase activity"/>
    <property type="evidence" value="ECO:0007669"/>
    <property type="project" value="UniProtKB-UniRule"/>
</dbReference>
<dbReference type="Pfam" id="PF07722">
    <property type="entry name" value="Peptidase_C26"/>
    <property type="match status" value="1"/>
</dbReference>
<dbReference type="InterPro" id="IPR011697">
    <property type="entry name" value="Peptidase_C26"/>
</dbReference>
<dbReference type="PANTHER" id="PTHR11315">
    <property type="entry name" value="PROTEASE FAMILY C26 GAMMA-GLUTAMYL HYDROLASE"/>
    <property type="match status" value="1"/>
</dbReference>
<dbReference type="PROSITE" id="PS51275">
    <property type="entry name" value="PEPTIDASE_C26_GGH"/>
    <property type="match status" value="1"/>
</dbReference>
<dbReference type="AlphaFoldDB" id="A0A5E4MV85"/>
<accession>A0A5E4MV85</accession>
<comment type="subcellular location">
    <subcellularLocation>
        <location evidence="1">Secreted</location>
        <location evidence="1">Extracellular space</location>
    </subcellularLocation>
</comment>
<evidence type="ECO:0000256" key="4">
    <source>
        <dbReference type="ARBA" id="ARBA00022729"/>
    </source>
</evidence>
<organism evidence="9 10">
    <name type="scientific">Cinara cedri</name>
    <dbReference type="NCBI Taxonomy" id="506608"/>
    <lineage>
        <taxon>Eukaryota</taxon>
        <taxon>Metazoa</taxon>
        <taxon>Ecdysozoa</taxon>
        <taxon>Arthropoda</taxon>
        <taxon>Hexapoda</taxon>
        <taxon>Insecta</taxon>
        <taxon>Pterygota</taxon>
        <taxon>Neoptera</taxon>
        <taxon>Paraneoptera</taxon>
        <taxon>Hemiptera</taxon>
        <taxon>Sternorrhyncha</taxon>
        <taxon>Aphidomorpha</taxon>
        <taxon>Aphidoidea</taxon>
        <taxon>Aphididae</taxon>
        <taxon>Lachninae</taxon>
        <taxon>Cinara</taxon>
    </lineage>
</organism>
<feature type="active site" evidence="7">
    <location>
        <position position="240"/>
    </location>
</feature>
<evidence type="ECO:0000256" key="6">
    <source>
        <dbReference type="PIRSR" id="PIRSR615527-1"/>
    </source>
</evidence>
<feature type="active site" description="Nucleophile" evidence="6 7">
    <location>
        <position position="128"/>
    </location>
</feature>
<feature type="chain" id="PRO_5023146560" description="folate gamma-glutamyl hydrolase" evidence="8">
    <location>
        <begin position="21"/>
        <end position="314"/>
    </location>
</feature>
<name>A0A5E4MV85_9HEMI</name>
<evidence type="ECO:0000313" key="9">
    <source>
        <dbReference type="EMBL" id="VVC35437.1"/>
    </source>
</evidence>
<protein>
    <recommendedName>
        <fullName evidence="7">folate gamma-glutamyl hydrolase</fullName>
        <ecNumber evidence="7">3.4.19.9</ecNumber>
    </recommendedName>
</protein>
<evidence type="ECO:0000256" key="3">
    <source>
        <dbReference type="ARBA" id="ARBA00022525"/>
    </source>
</evidence>
<dbReference type="InterPro" id="IPR015527">
    <property type="entry name" value="Pept_C26_g-glut_hydrolase"/>
</dbReference>
<dbReference type="InterPro" id="IPR029062">
    <property type="entry name" value="Class_I_gatase-like"/>
</dbReference>
<evidence type="ECO:0000256" key="7">
    <source>
        <dbReference type="PROSITE-ProRule" id="PRU00607"/>
    </source>
</evidence>
<evidence type="ECO:0000256" key="5">
    <source>
        <dbReference type="ARBA" id="ARBA00022801"/>
    </source>
</evidence>
<feature type="active site" description="Proton donor" evidence="6">
    <location>
        <position position="240"/>
    </location>
</feature>
<evidence type="ECO:0000256" key="2">
    <source>
        <dbReference type="ARBA" id="ARBA00011083"/>
    </source>
</evidence>
<keyword evidence="10" id="KW-1185">Reference proteome</keyword>
<keyword evidence="4 8" id="KW-0732">Signal</keyword>
<dbReference type="OrthoDB" id="64220at2759"/>
<proteinExistence type="inferred from homology"/>
<dbReference type="PANTHER" id="PTHR11315:SF0">
    <property type="entry name" value="FOLATE GAMMA-GLUTAMYL HYDROLASE"/>
    <property type="match status" value="1"/>
</dbReference>
<evidence type="ECO:0000256" key="1">
    <source>
        <dbReference type="ARBA" id="ARBA00004239"/>
    </source>
</evidence>
<comment type="catalytic activity">
    <reaction evidence="7">
        <text>(6S)-5,6,7,8-tetrahydrofolyl-(gamma-L-Glu)(n) + (n-1) H2O = (6S)-5,6,7,8-tetrahydrofolate + (n-1) L-glutamate</text>
        <dbReference type="Rhea" id="RHEA:56784"/>
        <dbReference type="Rhea" id="RHEA-COMP:14738"/>
        <dbReference type="ChEBI" id="CHEBI:15377"/>
        <dbReference type="ChEBI" id="CHEBI:29985"/>
        <dbReference type="ChEBI" id="CHEBI:57453"/>
        <dbReference type="ChEBI" id="CHEBI:141005"/>
        <dbReference type="EC" id="3.4.19.9"/>
    </reaction>
</comment>
<dbReference type="Gene3D" id="3.40.50.880">
    <property type="match status" value="1"/>
</dbReference>
<sequence>MYYPISLIIIVSFVAELTICIENPIIGVLTQSTITSSFKYSKPLNSSYIAASYVKAIEASGGRVVPIFTNKTTEYYKDIVNQVNGILIPGGGAKLNNTYGIGRSANEIFNIAKNINDMKDHFPILGICLGFELLLTASINGQNPLSKCSCEGVNLTLTLIPEMEEKSVLFKTMPQDIKNILLTEPVTANHHSFCMKKKNFVPKNLDKFWNPITSNKDKQNLTFISIIEAKDYPFIGLQFHPEKNAYEWKRKDPHSWSAIYSARYFFDWFINETRLNNHTFINQKTLNKNIIYNYQPTYVKSLNSSFEQVYFFDN</sequence>
<reference evidence="9 10" key="1">
    <citation type="submission" date="2019-08" db="EMBL/GenBank/DDBJ databases">
        <authorList>
            <person name="Alioto T."/>
            <person name="Alioto T."/>
            <person name="Gomez Garrido J."/>
        </authorList>
    </citation>
    <scope>NUCLEOTIDE SEQUENCE [LARGE SCALE GENOMIC DNA]</scope>
</reference>
<dbReference type="EC" id="3.4.19.9" evidence="7"/>